<feature type="compositionally biased region" description="Basic and acidic residues" evidence="2">
    <location>
        <begin position="712"/>
        <end position="737"/>
    </location>
</feature>
<feature type="region of interest" description="Disordered" evidence="2">
    <location>
        <begin position="520"/>
        <end position="562"/>
    </location>
</feature>
<feature type="region of interest" description="Disordered" evidence="2">
    <location>
        <begin position="580"/>
        <end position="653"/>
    </location>
</feature>
<dbReference type="STRING" id="356882.A0A423X6K5"/>
<feature type="region of interest" description="Disordered" evidence="2">
    <location>
        <begin position="2763"/>
        <end position="2786"/>
    </location>
</feature>
<gene>
    <name evidence="3" type="ORF">VMCG_01432</name>
</gene>
<feature type="coiled-coil region" evidence="1">
    <location>
        <begin position="5093"/>
        <end position="5233"/>
    </location>
</feature>
<feature type="compositionally biased region" description="Polar residues" evidence="2">
    <location>
        <begin position="4835"/>
        <end position="4846"/>
    </location>
</feature>
<feature type="compositionally biased region" description="Basic and acidic residues" evidence="2">
    <location>
        <begin position="1757"/>
        <end position="1779"/>
    </location>
</feature>
<feature type="region of interest" description="Disordered" evidence="2">
    <location>
        <begin position="4195"/>
        <end position="4231"/>
    </location>
</feature>
<feature type="compositionally biased region" description="Polar residues" evidence="2">
    <location>
        <begin position="4000"/>
        <end position="4016"/>
    </location>
</feature>
<feature type="compositionally biased region" description="Pro residues" evidence="2">
    <location>
        <begin position="1042"/>
        <end position="1051"/>
    </location>
</feature>
<feature type="compositionally biased region" description="Basic residues" evidence="2">
    <location>
        <begin position="3949"/>
        <end position="3960"/>
    </location>
</feature>
<feature type="compositionally biased region" description="Polar residues" evidence="2">
    <location>
        <begin position="3324"/>
        <end position="3343"/>
    </location>
</feature>
<feature type="compositionally biased region" description="Polar residues" evidence="2">
    <location>
        <begin position="3116"/>
        <end position="3133"/>
    </location>
</feature>
<feature type="compositionally biased region" description="Polar residues" evidence="2">
    <location>
        <begin position="1591"/>
        <end position="1607"/>
    </location>
</feature>
<keyword evidence="1" id="KW-0175">Coiled coil</keyword>
<feature type="region of interest" description="Disordered" evidence="2">
    <location>
        <begin position="986"/>
        <end position="1106"/>
    </location>
</feature>
<proteinExistence type="predicted"/>
<feature type="compositionally biased region" description="Basic residues" evidence="2">
    <location>
        <begin position="1233"/>
        <end position="1244"/>
    </location>
</feature>
<feature type="compositionally biased region" description="Polar residues" evidence="2">
    <location>
        <begin position="1979"/>
        <end position="1996"/>
    </location>
</feature>
<feature type="compositionally biased region" description="Basic and acidic residues" evidence="2">
    <location>
        <begin position="526"/>
        <end position="562"/>
    </location>
</feature>
<name>A0A423X6K5_9PEZI</name>
<feature type="compositionally biased region" description="Basic and acidic residues" evidence="2">
    <location>
        <begin position="2520"/>
        <end position="2529"/>
    </location>
</feature>
<protein>
    <recommendedName>
        <fullName evidence="5">Involucrin repeat protein</fullName>
    </recommendedName>
</protein>
<feature type="compositionally biased region" description="Basic and acidic residues" evidence="2">
    <location>
        <begin position="942"/>
        <end position="968"/>
    </location>
</feature>
<feature type="compositionally biased region" description="Basic residues" evidence="2">
    <location>
        <begin position="1794"/>
        <end position="1803"/>
    </location>
</feature>
<feature type="compositionally biased region" description="Basic and acidic residues" evidence="2">
    <location>
        <begin position="3482"/>
        <end position="3497"/>
    </location>
</feature>
<comment type="caution">
    <text evidence="3">The sequence shown here is derived from an EMBL/GenBank/DDBJ whole genome shotgun (WGS) entry which is preliminary data.</text>
</comment>
<feature type="compositionally biased region" description="Low complexity" evidence="2">
    <location>
        <begin position="55"/>
        <end position="69"/>
    </location>
</feature>
<feature type="compositionally biased region" description="Basic and acidic residues" evidence="2">
    <location>
        <begin position="996"/>
        <end position="1010"/>
    </location>
</feature>
<feature type="compositionally biased region" description="Low complexity" evidence="2">
    <location>
        <begin position="126"/>
        <end position="140"/>
    </location>
</feature>
<feature type="compositionally biased region" description="Polar residues" evidence="2">
    <location>
        <begin position="3616"/>
        <end position="3630"/>
    </location>
</feature>
<feature type="compositionally biased region" description="Acidic residues" evidence="2">
    <location>
        <begin position="312"/>
        <end position="328"/>
    </location>
</feature>
<feature type="compositionally biased region" description="Basic and acidic residues" evidence="2">
    <location>
        <begin position="2652"/>
        <end position="2662"/>
    </location>
</feature>
<feature type="region of interest" description="Disordered" evidence="2">
    <location>
        <begin position="3589"/>
        <end position="4079"/>
    </location>
</feature>
<feature type="region of interest" description="Disordered" evidence="2">
    <location>
        <begin position="4365"/>
        <end position="4476"/>
    </location>
</feature>
<feature type="region of interest" description="Disordered" evidence="2">
    <location>
        <begin position="286"/>
        <end position="428"/>
    </location>
</feature>
<feature type="compositionally biased region" description="Low complexity" evidence="2">
    <location>
        <begin position="2635"/>
        <end position="2647"/>
    </location>
</feature>
<feature type="region of interest" description="Disordered" evidence="2">
    <location>
        <begin position="684"/>
        <end position="742"/>
    </location>
</feature>
<feature type="region of interest" description="Disordered" evidence="2">
    <location>
        <begin position="3432"/>
        <end position="3556"/>
    </location>
</feature>
<feature type="compositionally biased region" description="Basic and acidic residues" evidence="2">
    <location>
        <begin position="481"/>
        <end position="501"/>
    </location>
</feature>
<feature type="region of interest" description="Disordered" evidence="2">
    <location>
        <begin position="5520"/>
        <end position="5565"/>
    </location>
</feature>
<feature type="compositionally biased region" description="Basic and acidic residues" evidence="2">
    <location>
        <begin position="4419"/>
        <end position="4431"/>
    </location>
</feature>
<feature type="region of interest" description="Disordered" evidence="2">
    <location>
        <begin position="1479"/>
        <end position="1702"/>
    </location>
</feature>
<dbReference type="InterPro" id="IPR053268">
    <property type="entry name" value="Woronin_anchor"/>
</dbReference>
<feature type="compositionally biased region" description="Basic residues" evidence="2">
    <location>
        <begin position="3797"/>
        <end position="3808"/>
    </location>
</feature>
<feature type="region of interest" description="Disordered" evidence="2">
    <location>
        <begin position="790"/>
        <end position="831"/>
    </location>
</feature>
<feature type="compositionally biased region" description="Polar residues" evidence="2">
    <location>
        <begin position="1914"/>
        <end position="1927"/>
    </location>
</feature>
<feature type="compositionally biased region" description="Basic and acidic residues" evidence="2">
    <location>
        <begin position="1934"/>
        <end position="1946"/>
    </location>
</feature>
<feature type="region of interest" description="Disordered" evidence="2">
    <location>
        <begin position="442"/>
        <end position="505"/>
    </location>
</feature>
<feature type="compositionally biased region" description="Basic residues" evidence="2">
    <location>
        <begin position="3059"/>
        <end position="3071"/>
    </location>
</feature>
<feature type="region of interest" description="Disordered" evidence="2">
    <location>
        <begin position="1718"/>
        <end position="1816"/>
    </location>
</feature>
<feature type="region of interest" description="Disordered" evidence="2">
    <location>
        <begin position="1977"/>
        <end position="2003"/>
    </location>
</feature>
<feature type="region of interest" description="Disordered" evidence="2">
    <location>
        <begin position="2036"/>
        <end position="2676"/>
    </location>
</feature>
<feature type="compositionally biased region" description="Basic and acidic residues" evidence="2">
    <location>
        <begin position="4918"/>
        <end position="4934"/>
    </location>
</feature>
<feature type="compositionally biased region" description="Low complexity" evidence="2">
    <location>
        <begin position="1060"/>
        <end position="1076"/>
    </location>
</feature>
<feature type="compositionally biased region" description="Basic and acidic residues" evidence="2">
    <location>
        <begin position="3201"/>
        <end position="3215"/>
    </location>
</feature>
<feature type="compositionally biased region" description="Polar residues" evidence="2">
    <location>
        <begin position="3262"/>
        <end position="3282"/>
    </location>
</feature>
<feature type="compositionally biased region" description="Basic and acidic residues" evidence="2">
    <location>
        <begin position="1"/>
        <end position="13"/>
    </location>
</feature>
<feature type="compositionally biased region" description="Polar residues" evidence="2">
    <location>
        <begin position="3825"/>
        <end position="3840"/>
    </location>
</feature>
<feature type="compositionally biased region" description="Polar residues" evidence="2">
    <location>
        <begin position="2613"/>
        <end position="2624"/>
    </location>
</feature>
<feature type="compositionally biased region" description="Polar residues" evidence="2">
    <location>
        <begin position="2763"/>
        <end position="2781"/>
    </location>
</feature>
<feature type="compositionally biased region" description="Basic and acidic residues" evidence="2">
    <location>
        <begin position="1617"/>
        <end position="1634"/>
    </location>
</feature>
<feature type="compositionally biased region" description="Polar residues" evidence="2">
    <location>
        <begin position="4682"/>
        <end position="4694"/>
    </location>
</feature>
<feature type="compositionally biased region" description="Basic and acidic residues" evidence="2">
    <location>
        <begin position="2700"/>
        <end position="2718"/>
    </location>
</feature>
<feature type="compositionally biased region" description="Basic and acidic residues" evidence="2">
    <location>
        <begin position="1844"/>
        <end position="1856"/>
    </location>
</feature>
<evidence type="ECO:0000313" key="3">
    <source>
        <dbReference type="EMBL" id="ROW11614.1"/>
    </source>
</evidence>
<feature type="compositionally biased region" description="Basic residues" evidence="2">
    <location>
        <begin position="115"/>
        <end position="125"/>
    </location>
</feature>
<organism evidence="3 4">
    <name type="scientific">Cytospora schulzeri</name>
    <dbReference type="NCBI Taxonomy" id="448051"/>
    <lineage>
        <taxon>Eukaryota</taxon>
        <taxon>Fungi</taxon>
        <taxon>Dikarya</taxon>
        <taxon>Ascomycota</taxon>
        <taxon>Pezizomycotina</taxon>
        <taxon>Sordariomycetes</taxon>
        <taxon>Sordariomycetidae</taxon>
        <taxon>Diaporthales</taxon>
        <taxon>Cytosporaceae</taxon>
        <taxon>Cytospora</taxon>
    </lineage>
</organism>
<feature type="compositionally biased region" description="Basic residues" evidence="2">
    <location>
        <begin position="2210"/>
        <end position="2221"/>
    </location>
</feature>
<feature type="compositionally biased region" description="Polar residues" evidence="2">
    <location>
        <begin position="42"/>
        <end position="53"/>
    </location>
</feature>
<feature type="compositionally biased region" description="Low complexity" evidence="2">
    <location>
        <begin position="4222"/>
        <end position="4231"/>
    </location>
</feature>
<feature type="region of interest" description="Disordered" evidence="2">
    <location>
        <begin position="4248"/>
        <end position="4294"/>
    </location>
</feature>
<feature type="region of interest" description="Disordered" evidence="2">
    <location>
        <begin position="2882"/>
        <end position="3416"/>
    </location>
</feature>
<evidence type="ECO:0000256" key="1">
    <source>
        <dbReference type="SAM" id="Coils"/>
    </source>
</evidence>
<feature type="compositionally biased region" description="Polar residues" evidence="2">
    <location>
        <begin position="4436"/>
        <end position="4470"/>
    </location>
</feature>
<feature type="compositionally biased region" description="Low complexity" evidence="2">
    <location>
        <begin position="187"/>
        <end position="198"/>
    </location>
</feature>
<dbReference type="Proteomes" id="UP000283895">
    <property type="component" value="Unassembled WGS sequence"/>
</dbReference>
<feature type="compositionally biased region" description="Polar residues" evidence="2">
    <location>
        <begin position="3850"/>
        <end position="3865"/>
    </location>
</feature>
<feature type="region of interest" description="Disordered" evidence="2">
    <location>
        <begin position="4489"/>
        <end position="4892"/>
    </location>
</feature>
<feature type="compositionally biased region" description="Basic residues" evidence="2">
    <location>
        <begin position="170"/>
        <end position="183"/>
    </location>
</feature>
<feature type="compositionally biased region" description="Basic and acidic residues" evidence="2">
    <location>
        <begin position="3631"/>
        <end position="3641"/>
    </location>
</feature>
<feature type="compositionally biased region" description="Basic and acidic residues" evidence="2">
    <location>
        <begin position="3878"/>
        <end position="3890"/>
    </location>
</feature>
<feature type="compositionally biased region" description="Basic and acidic residues" evidence="2">
    <location>
        <begin position="4526"/>
        <end position="4539"/>
    </location>
</feature>
<feature type="compositionally biased region" description="Basic and acidic residues" evidence="2">
    <location>
        <begin position="2256"/>
        <end position="2269"/>
    </location>
</feature>
<feature type="compositionally biased region" description="Basic and acidic residues" evidence="2">
    <location>
        <begin position="1190"/>
        <end position="1203"/>
    </location>
</feature>
<feature type="compositionally biased region" description="Basic and acidic residues" evidence="2">
    <location>
        <begin position="1165"/>
        <end position="1174"/>
    </location>
</feature>
<feature type="compositionally biased region" description="Basic and acidic residues" evidence="2">
    <location>
        <begin position="1222"/>
        <end position="1231"/>
    </location>
</feature>
<feature type="compositionally biased region" description="Polar residues" evidence="2">
    <location>
        <begin position="3375"/>
        <end position="3395"/>
    </location>
</feature>
<feature type="compositionally biased region" description="Basic residues" evidence="2">
    <location>
        <begin position="2689"/>
        <end position="2699"/>
    </location>
</feature>
<feature type="region of interest" description="Disordered" evidence="2">
    <location>
        <begin position="1"/>
        <end position="141"/>
    </location>
</feature>
<dbReference type="OrthoDB" id="5365701at2759"/>
<dbReference type="EMBL" id="LKEA01000002">
    <property type="protein sequence ID" value="ROW11614.1"/>
    <property type="molecule type" value="Genomic_DNA"/>
</dbReference>
<feature type="region of interest" description="Disordered" evidence="2">
    <location>
        <begin position="862"/>
        <end position="911"/>
    </location>
</feature>
<evidence type="ECO:0000256" key="2">
    <source>
        <dbReference type="SAM" id="MobiDB-lite"/>
    </source>
</evidence>
<keyword evidence="4" id="KW-1185">Reference proteome</keyword>
<feature type="compositionally biased region" description="Polar residues" evidence="2">
    <location>
        <begin position="2195"/>
        <end position="2204"/>
    </location>
</feature>
<feature type="compositionally biased region" description="Basic and acidic residues" evidence="2">
    <location>
        <begin position="3299"/>
        <end position="3309"/>
    </location>
</feature>
<feature type="compositionally biased region" description="Polar residues" evidence="2">
    <location>
        <begin position="4802"/>
        <end position="4825"/>
    </location>
</feature>
<feature type="compositionally biased region" description="Basic and acidic residues" evidence="2">
    <location>
        <begin position="2098"/>
        <end position="2123"/>
    </location>
</feature>
<feature type="compositionally biased region" description="Basic and acidic residues" evidence="2">
    <location>
        <begin position="580"/>
        <end position="636"/>
    </location>
</feature>
<feature type="compositionally biased region" description="Low complexity" evidence="2">
    <location>
        <begin position="4999"/>
        <end position="5031"/>
    </location>
</feature>
<feature type="compositionally biased region" description="Basic and acidic residues" evidence="2">
    <location>
        <begin position="218"/>
        <end position="247"/>
    </location>
</feature>
<feature type="region of interest" description="Disordered" evidence="2">
    <location>
        <begin position="926"/>
        <end position="972"/>
    </location>
</feature>
<feature type="compositionally biased region" description="Basic and acidic residues" evidence="2">
    <location>
        <begin position="893"/>
        <end position="902"/>
    </location>
</feature>
<feature type="compositionally biased region" description="Polar residues" evidence="2">
    <location>
        <begin position="2130"/>
        <end position="2147"/>
    </location>
</feature>
<reference evidence="3 4" key="1">
    <citation type="submission" date="2015-09" db="EMBL/GenBank/DDBJ databases">
        <title>Host preference determinants of Valsa canker pathogens revealed by comparative genomics.</title>
        <authorList>
            <person name="Yin Z."/>
            <person name="Huang L."/>
        </authorList>
    </citation>
    <scope>NUCLEOTIDE SEQUENCE [LARGE SCALE GENOMIC DNA]</scope>
    <source>
        <strain evidence="3 4">03-1</strain>
    </source>
</reference>
<evidence type="ECO:0008006" key="5">
    <source>
        <dbReference type="Google" id="ProtNLM"/>
    </source>
</evidence>
<feature type="compositionally biased region" description="Basic and acidic residues" evidence="2">
    <location>
        <begin position="3433"/>
        <end position="3455"/>
    </location>
</feature>
<dbReference type="PANTHER" id="PTHR40641:SF2">
    <property type="entry name" value="INVOLUCRIN REPEAT PROTEIN"/>
    <property type="match status" value="1"/>
</dbReference>
<feature type="region of interest" description="Disordered" evidence="2">
    <location>
        <begin position="1844"/>
        <end position="1946"/>
    </location>
</feature>
<accession>A0A423X6K5</accession>
<feature type="compositionally biased region" description="Polar residues" evidence="2">
    <location>
        <begin position="3154"/>
        <end position="3168"/>
    </location>
</feature>
<feature type="region of interest" description="Disordered" evidence="2">
    <location>
        <begin position="2688"/>
        <end position="2733"/>
    </location>
</feature>
<feature type="compositionally biased region" description="Polar residues" evidence="2">
    <location>
        <begin position="1736"/>
        <end position="1755"/>
    </location>
</feature>
<feature type="region of interest" description="Disordered" evidence="2">
    <location>
        <begin position="4909"/>
        <end position="5088"/>
    </location>
</feature>
<feature type="compositionally biased region" description="Polar residues" evidence="2">
    <location>
        <begin position="3498"/>
        <end position="3515"/>
    </location>
</feature>
<dbReference type="PANTHER" id="PTHR40641">
    <property type="entry name" value="INVOLUCRIN REPEAT PROTEIN (AFU_ORTHOLOGUE AFUA_2G08060)"/>
    <property type="match status" value="1"/>
</dbReference>
<feature type="compositionally biased region" description="Basic and acidic residues" evidence="2">
    <location>
        <begin position="2625"/>
        <end position="2634"/>
    </location>
</feature>
<feature type="compositionally biased region" description="Basic and acidic residues" evidence="2">
    <location>
        <begin position="1523"/>
        <end position="1533"/>
    </location>
</feature>
<evidence type="ECO:0000313" key="4">
    <source>
        <dbReference type="Proteomes" id="UP000283895"/>
    </source>
</evidence>
<feature type="compositionally biased region" description="Basic and acidic residues" evidence="2">
    <location>
        <begin position="4783"/>
        <end position="4800"/>
    </location>
</feature>
<feature type="compositionally biased region" description="Polar residues" evidence="2">
    <location>
        <begin position="4401"/>
        <end position="4413"/>
    </location>
</feature>
<feature type="compositionally biased region" description="Basic and acidic residues" evidence="2">
    <location>
        <begin position="862"/>
        <end position="875"/>
    </location>
</feature>
<feature type="compositionally biased region" description="Low complexity" evidence="2">
    <location>
        <begin position="2222"/>
        <end position="2231"/>
    </location>
</feature>
<feature type="compositionally biased region" description="Low complexity" evidence="2">
    <location>
        <begin position="2059"/>
        <end position="2075"/>
    </location>
</feature>
<feature type="region of interest" description="Disordered" evidence="2">
    <location>
        <begin position="1133"/>
        <end position="1406"/>
    </location>
</feature>
<feature type="compositionally biased region" description="Low complexity" evidence="2">
    <location>
        <begin position="5539"/>
        <end position="5551"/>
    </location>
</feature>
<feature type="compositionally biased region" description="Basic residues" evidence="2">
    <location>
        <begin position="1534"/>
        <end position="1546"/>
    </location>
</feature>
<feature type="compositionally biased region" description="Polar residues" evidence="2">
    <location>
        <begin position="4663"/>
        <end position="4672"/>
    </location>
</feature>
<feature type="compositionally biased region" description="Polar residues" evidence="2">
    <location>
        <begin position="3658"/>
        <end position="3667"/>
    </location>
</feature>
<feature type="compositionally biased region" description="Basic and acidic residues" evidence="2">
    <location>
        <begin position="2883"/>
        <end position="2910"/>
    </location>
</feature>
<feature type="compositionally biased region" description="Polar residues" evidence="2">
    <location>
        <begin position="3021"/>
        <end position="3047"/>
    </location>
</feature>
<feature type="compositionally biased region" description="Polar residues" evidence="2">
    <location>
        <begin position="2962"/>
        <end position="2987"/>
    </location>
</feature>
<sequence>MSDRRRRWSPESSRRRRKDRRVSREQLAMEEAAAAGSRSMAPESSYSNTSFPYPSQAQSQTAASSFQQTGLAADQHPLPPITLRSNDDTRTSMSTAAPMPMPMPMPGPSRDHRRERDRRRNRHGSRSSSDVSYSSSSSSSYLEISRWYPSFGRSGGVLKTFFQAPSEHRQKLRRRRSGRKKKGIFGFGNNSSSSSVNSDMAYGMGFVRKPKSRNFSPRGEHAASRKETSDGRPPRLQRRQTDEEIMEIGRKLAKVARDQNIEDLRAGGKRPAGQVIAAANSWDKFHLQNTGGHAGSSRGFPPSRPQRHDTSSSDDEEWESASEDESSSDESSGLAYGAVEFDEPLPPKPAASRQSTVASVRPPDRKSSAVDPRLFGPVNSLRGIVNTPCGFGDRTGGYPIPGSSEPRRASTAESASIEARPLQTVYPVQTSDPGMVEAARISGSVVPPQSSYSRDQSHPAGRIEPVPIQAPKPIAPVPMHMYEEERIHDEPSESREGRRFNPADSKTFVETALVTAGVAGAAILAGRERNKDKDRAPEHDQLDNYGHDDHREDGTKVEDSRRAKELALQKEIERLEKVLAERSKAREQRKRDSKKDIGAEERPVPNADADREMMRRGRDSRRSEPGHDYDYDRSEEQPEPSRVSVPSEQPAVVDDVQARTFENPTLPSSSGIDVFRFQVPDDAFRTRDSPLRPSSPFIIDVTPAPSPDPDEMERKSRRDSFEDEMRHDARHIYDESTKSTAPIPALDMAAAIAATEHYHPHDEPERGRTNAKQRDAIQEEADRYYHARRMAEREVRSRSRSHSPEPSVVGKYGQDQGAEIPRIVTPPEMLQKPQKNIYSEPNADVIFDHLMSPEDHVFFKPKDCPVRDPSAERPRPVLTLIIPTPVPTPSPEMVEKRSDARAPETILTDAPDLVIGPRGEVIEVVTASPDSKRVSWGPSETKQYEVESPERSRERPSEFSETPKRSSKDSSWGGIAAALAGAGAAAAFFGDDEPERFEHQEQTDDIKDDTPLDAARSSPPRDRKVLPKGMSSRVLDEEPEDAPPAPGPKPASPRNSQMPGAFADDLDFAATLAAGLQDSGFDPNIVIDDDTYRRRDSPPGLNEPTEIYIQPFVETVPDLGIFGIDEGVPVREPGHVIGEVAETPASEKGPPLDELESAPAPRRQSQPDERRSTDLGDIEAIGEATIESPKLSKKEQRKLEKATRAAQLAEEEERAAQPVDAGDDKWEDALGLKKSKKSPKKSKRSSAGWDDADTPVNDKRVSLPGDDLEEDKPGKASDDTWKDPKGSRESKRDSRGYDLPEEYPVDRRERRREERRRSQFSEPLDRDATSVKSETRDNEGSTGLGRDDDKSVVSGPDSKRDSTADKRSSKEEKRGSGGLWGLLKGSNGTDGGKESKKGSAGTLGAGAGLAGAALGAVIAAGSLPSSSDAAEAPLKQEEPFVIVDVNQPAAQRADSVSGQEHLLMDDPDIAPRVIKPAIDPQYGDLLPLPPSPGEVDSVDSYVDDELPPLPDSRPETPLGQEKTLFRERSESSQKRHAHATHTRRRSTHETPTKSPSHTAIPLQFRMGPRTSVPPPPGMPRTPSTGHPSPAAPSQDTFPSTKRQSRPTSWDRPMSWDTSKEIRPLYLLERSRGGEQDNDDTPERTPLPPSSESSAPQSEHGEELEASPLIIDTAVARAAPLGSEESTPRGIGGTNFDSPASAKEFEFISPEVLESAQTDWSLSNLGKDPEITPVQVPGQSSLAGSSYATPFESPSDNPEGRHSFEHRESTESTPDFRDALDAPADDEDTDTGSPKKNRRGKKKSSQTPELELAEEQEKKGYFPSVLSMLPAATFAGVDALLGRGKRDELPTDVDKQTSETQAQELPTDAPDQRAERGVLPRAEASDVEVLSPVGPANQGHPPPAASPRKSPIDTPLSTIDASDASLPNDSPAVHMHPERSLSTDDMRASEGVVRDVSGGISELPAQESPAIETAEVLPTPLSSHTIDDSLTTTSPANRTEDMEPILETPADTIDWVSESDPPKQSIPDIAQVPVTAEASVIPPSGAQRDATIQDESLSKSIEAPSSAIEAIATSPIVHHSDEPFQEDAGAETSTSSGAKGKEPEDSLCHPPEENARVSLIHEVEAMPVTFESPTSPGAHSRTQSQDEATQAGGRQIRSSAASRRLRSSRVGMSPSNSVDEYMSSDAVHSGEEVPTSPRSTTSSGLRSAGRSYKKTRSLRSSRRSSMASSQGSTHENEAAPVEGLIAEQPIAAVPEQTRPEVIEGAERQLDVEDLEPAGPAVVDDSVPRQRENVEEPVPSRAEIVEKPDPSPYEIIEEPVLSRPAIDEEPSIAHPEEPSPTQPEDPQAPFSAQSGFVSELNDSPAAHVPGDQEDYLSQTPKSDKNEGLIEGPIGSPEPETFVEKEVAGVQEPDLPESSTLGVDIATETAREVPAEELPQDQRPQELAGSPKQSSETDKVQDILQQQVEVVSSAGAEEQGAGQSSDVEVEEATRDITQGESPVHRSEQTSELEQPITESLGEEGGHTTKPEDSPEVQPQELESAPVSSMEEGSPASPDKPKDSTVIDENTQSIGAAILLESDSIPQATGAPAEPTSPIQAQVQLEHLPSEDKDISSDQGIQPELTETTDAREMDKSLEPQPSVEESSEPPIEFDSALKTEGRPETVLDNDEVAPREAEAALVREEEAELARLRQKKKRKSKDNKRISELVANAERRAEKADMATAPAPSIQEEGMGQSVLEGNVAEPQLEEAIPGDYLEERNLPQTEVPTMTEQGDSTDRTTVVTEPEKILAQPEIIPQVEEAVPETEVIPGYREVDHQPDQVTPSLEPQPELGKFEDPAEFARHEAETALIQKEEADLARLVKKKNPSKKDKARIKVLKANAVRRAQESEIPKDTEATGPSHIEEAVSERAESPQVQDADDVPPSQAEGISSVLQGDNGDAGDLSRPQLEETSQPQIEEVAPSQVENPPVHTNSPIAQPGSENATNELPQDQPEVPRGVTGIPESQLDNNSHVPLEPVPIVESSPQQEQQIPASPTVAGTEQPTVTEIQQELEPVSPVTSKKSKKDKKKKRKGTISDESGQTLEPATPLAVAEPSAVGSRELSEPASLPAQDSEAASVPTSSEATVMEQGQSSVAPLQEDNVTRELSTGEAALAQPTESSALKSQDQTSSELERSIPTPFEEGKDPVAVSEPKTESDSPLATKESEKDKDQGDKRTISEGSPQPSGSKLPVALDDTQQEITSVEPVDESAGFEAVEDHPAPLEVTTQPESVSSPTQEPPSISNTRETEPAQEEEPGISAAKEMEKDEKSRTETLSGTVTPIVGVGETSSPTAPVDVQTSDPTTTEGPDKEALQTSEPNWMPSVEEASGSADPINLPETATETRTEGSSTTATITSKPEQPVAEPAQTSPSGRKSDGWGFLAGAIAGIGAAVGLSEDDKPLQGDEQVKDATAEQDPFRGIETSEELPSQDPELADVVEHATMTTLKREEESLQKTGRDQPQEQTSTGAVMTEPETTFQDPEPIHDDLVEPVMSKPMDTPTLDFGSENIGSSGKQSPVHDDVEQDVARQASVDINTASQPLDTAQNELHLLKSDLKPVDSGQTVPVTEREIADQPLEESAQPQTAEDSLASETIQKPELERKIDEMGDSLIVTGGGMPDEVSGSTQIQQDWPISAEQAKELAGVDDGQPYTEPGSSQPAADKGLTDTFATPMEHPPLLSNESGPIHARTSRGQTEEASDNKSSGSPRQSLEIGPEVPTSVPETPLFEEALEQQPAMESTDTKEVDEKDIELTTEDVPSPKKLSKKEKRKAKKGSISVSEPEDNIPAAQYASQQAIELAQPQTISEHQDQAPADLNTSSDTQLVGPSQQEVSHEEETSGDVSKTIEEQGPERLPDVQDMPPHLRGPPTQVPPDEIATEVPAHGHPQPSSDQPIEPHFSELQGTAVEDTPVLARKLSKKEKRRAKKAASAWENDVIEPSQPQTPLAKESQPQDIPATPSPVFKSDPIQTIESIESQPPQDVTDSAEMPVAKDVVAEDEWSAPLSRRISKKDEKKGKQPASEPDPDPQTPLKEEVPVPRTAEMIQQVPETQEMLGQIPEDTGEPTIDHRSAEVYVPVAEEKLGQTTGDFGEPTSRVDHRSAEIYVPEAQETLGEPIGHSDHRSAEVYIPGTQETLEQTAADTEGPTGRGHRSAEVYVPVARRMLGRAGEDPSTPTSRTRHRSAEMYIPESETGIEGEGAASIEGSWKMSRKRKGSLVTGDSIPITPVEDEAPGTSDGAEVDSEFSSIGRELQKRKPSPDIWDNDDYFEHKPDNSGAFPHGTFDRFEIHPAVAREFNTNPEKRMKYDRPLVGLGLIRRHSSIFREADGHTPRLLTMASDNSSTDSLAIRDDPSEPDTSTVMDSMPVQEDISTSHNEPTASTMGPGKDLGKDFSDIKPDPKQPANAPSAQRITDLNLNDRQQATTASTRPSHGASQETSIPEVKDLAKKGGVAALAEKFGGTKRAHGKTKQIPNYVDQGSPRDDDNFDEPAIWEGAERRPFESSRLDVDSDNFWAVPDTKLEDEQLEPDVLPGQGTSSTSHGRETQFGDDNVSETRSQPSVSDARKFTPQVPEPASPKAEIHLEEPVVVESPVPSQKPTIESPMTEPQLSVEPPDKPPDLDSGQMGDVPASITETADTTLNEFRDAPYGSPSPQFTSPASESPASEKGVRLEEPVLPDLKTTDDDALSARPSSAVSFRRSISRGLPPVREEPQEEDLESGNQGISFSPGAVTPDINRDSGFVTDSPIFPRLRQSERAHQQRDSGVHMRDSPGTSPKLLSTRGFSPQPARLSQSSLEDEGANLELTLSRQPSPAESETQRRLRETTPILEAQEPPVTPEPQKSRPTSHKKYPDLGPSPGKTVAAAAIAGGAALLTREALTHPAASERSVSDKIDQKRVTPEPLRRVVSNTAISRTRTPEPLNLRPESPFRHSGTPPLRSRRTRSGDLRSLGQSSNRSHSHSDLVLDSRASPAAGGSPASASNNPGHATHRPTTPSRSPTSSDLKRATSPAAAAQTNNTPVANEGRVRAKDMADVYDGFGEGRLGSPRSPTRPHSMRRRQSMQVLELESRVDQLVAENRALQEAKAHAQFHTTSQATSTLADRDTEIEALKQSLEFMRKEIQRLTEVNEGLNSAIQQTAVQYDDRYRLLESQHAEATRELHEHRSLHGNNDQADQIIEEKDAEIRSLREQLEATKDHIREMQAQILASKPADSGFLRIKDVDYFDHRCQQLCSHVQQWVLRFSKFSDMRACRLTNELNDEKIIDRLDNAVLDGSNVDHYLNDRVRRRDVFMSVTMTMIWEFVFTRYLFGMDREQRQKLKALEKLLLEVGPSQAVRQWRAVTLTLLSKREAFKDQRDQDTEAVVQAIFQTLSMILPPPSHLEDQIQTQLRRVMREAVDLSVEMRTQRAEYMMLPPLQPDYDANGDLAEPHPFNAALMNERSPGADRTADDLEAEGAIVRVVLFPLVVKKGDDDGVGDDEIVVCPAQVIVARPRSKSRQSYRSDAGGVSLIGRGRSPSTGRSRSNVSMRDVEGMEGAI</sequence>
<feature type="compositionally biased region" description="Basic and acidic residues" evidence="2">
    <location>
        <begin position="1271"/>
        <end position="1375"/>
    </location>
</feature>
<feature type="region of interest" description="Disordered" evidence="2">
    <location>
        <begin position="160"/>
        <end position="247"/>
    </location>
</feature>
<feature type="region of interest" description="Disordered" evidence="2">
    <location>
        <begin position="2811"/>
        <end position="2831"/>
    </location>
</feature>